<accession>A0ABZ0IV05</accession>
<name>A0ABZ0IV05_9BACT</name>
<dbReference type="Proteomes" id="UP001302349">
    <property type="component" value="Chromosome"/>
</dbReference>
<dbReference type="InterPro" id="IPR039437">
    <property type="entry name" value="FrzH/put_lumazine-bd"/>
</dbReference>
<reference evidence="1 2" key="1">
    <citation type="journal article" date="2023" name="Microbiol. Resour. Announc.">
        <title>Complete Genome Sequence of Imperialibacter roseus strain P4T.</title>
        <authorList>
            <person name="Tizabi D.R."/>
            <person name="Bachvaroff T."/>
            <person name="Hill R.T."/>
        </authorList>
    </citation>
    <scope>NUCLEOTIDE SEQUENCE [LARGE SCALE GENOMIC DNA]</scope>
    <source>
        <strain evidence="1 2">P4T</strain>
    </source>
</reference>
<proteinExistence type="predicted"/>
<keyword evidence="2" id="KW-1185">Reference proteome</keyword>
<evidence type="ECO:0000313" key="2">
    <source>
        <dbReference type="Proteomes" id="UP001302349"/>
    </source>
</evidence>
<sequence length="144" mass="16008">MNTNISNIMMTVFGTMVFSIAQAQETDVEEVKKTIMQFATAADYQDPIILEEVLDTHFRVVMNRLFGAEGVAIMPREVYLAKIKNKEFGGDKREVTISNVTINGNTASALVSFKGSKMTFVSTLLLVLTREGKWKLVADLPNVI</sequence>
<gene>
    <name evidence="1" type="ORF">RT717_04960</name>
</gene>
<organism evidence="1 2">
    <name type="scientific">Imperialibacter roseus</name>
    <dbReference type="NCBI Taxonomy" id="1324217"/>
    <lineage>
        <taxon>Bacteria</taxon>
        <taxon>Pseudomonadati</taxon>
        <taxon>Bacteroidota</taxon>
        <taxon>Cytophagia</taxon>
        <taxon>Cytophagales</taxon>
        <taxon>Flammeovirgaceae</taxon>
        <taxon>Imperialibacter</taxon>
    </lineage>
</organism>
<protein>
    <submittedName>
        <fullName evidence="1">Nuclear transport factor 2 family protein</fullName>
    </submittedName>
</protein>
<dbReference type="RefSeq" id="WP_317490627.1">
    <property type="nucleotide sequence ID" value="NZ_CP136051.1"/>
</dbReference>
<evidence type="ECO:0000313" key="1">
    <source>
        <dbReference type="EMBL" id="WOK07979.1"/>
    </source>
</evidence>
<dbReference type="Pfam" id="PF12893">
    <property type="entry name" value="Lumazine_bd_2"/>
    <property type="match status" value="1"/>
</dbReference>
<dbReference type="Gene3D" id="3.10.450.50">
    <property type="match status" value="1"/>
</dbReference>
<dbReference type="EMBL" id="CP136051">
    <property type="protein sequence ID" value="WOK07979.1"/>
    <property type="molecule type" value="Genomic_DNA"/>
</dbReference>
<dbReference type="InterPro" id="IPR032710">
    <property type="entry name" value="NTF2-like_dom_sf"/>
</dbReference>
<dbReference type="SUPFAM" id="SSF54427">
    <property type="entry name" value="NTF2-like"/>
    <property type="match status" value="1"/>
</dbReference>